<sequence>MHVRTFLGIVFTLLSLTVSAQFSQQERILAKHYFAEAAQASRQDAGMLWGIPLYGPMLFINAQTRSVMANVPDSTGLFVHQDSVFVGQLPDSLNVANTAVQWAGKRWTMIMWPLPDLKPDRLNLMMHELFHRIQPQLDFTNGKEINPHLDERMGRVLLRLELRALQHAVSGTGKVRVHHIRNALLFRHYRRLLFAGADSTEDNLERNEGLAEWTGLLLSGQTPAQMQNHLTHLLAQSQQTKNFARSFAYLTGPAYGFTLTEIQPDWNRKLRKTGFITERLVSAYSWRMPNDLVLAYRKAKKEYDGITIDKQEAQFEETRQVELRHLKGKFLSNNRLLIALHKMNISFNPGTLKSLPNQGTIYPTMRLVDEWGVLDVTNEALISTDWSQVTVSFPKGVNSSTQLIKTPEWTLTLEKSWSVQYQQEGIWTLKKGNE</sequence>
<keyword evidence="1" id="KW-0732">Signal</keyword>
<organism evidence="2 3">
    <name type="scientific">Spirosoma pollinicola</name>
    <dbReference type="NCBI Taxonomy" id="2057025"/>
    <lineage>
        <taxon>Bacteria</taxon>
        <taxon>Pseudomonadati</taxon>
        <taxon>Bacteroidota</taxon>
        <taxon>Cytophagia</taxon>
        <taxon>Cytophagales</taxon>
        <taxon>Cytophagaceae</taxon>
        <taxon>Spirosoma</taxon>
    </lineage>
</organism>
<dbReference type="Proteomes" id="UP000232883">
    <property type="component" value="Chromosome"/>
</dbReference>
<reference evidence="2 3" key="1">
    <citation type="submission" date="2017-11" db="EMBL/GenBank/DDBJ databases">
        <title>Taxonomic description and genome sequences of Spirosoma HA7 sp. nov., isolated from pollen microhabitat of Corylus avellana.</title>
        <authorList>
            <person name="Ambika Manirajan B."/>
            <person name="Suarez C."/>
            <person name="Ratering S."/>
            <person name="Geissler-Plaum R."/>
            <person name="Cardinale M."/>
            <person name="Sylvia S."/>
        </authorList>
    </citation>
    <scope>NUCLEOTIDE SEQUENCE [LARGE SCALE GENOMIC DNA]</scope>
    <source>
        <strain evidence="2 3">HA7</strain>
    </source>
</reference>
<dbReference type="KEGG" id="spir:CWM47_35170"/>
<dbReference type="OrthoDB" id="1299654at2"/>
<name>A0A2K8Z9S5_9BACT</name>
<dbReference type="AlphaFoldDB" id="A0A2K8Z9S5"/>
<evidence type="ECO:0000256" key="1">
    <source>
        <dbReference type="SAM" id="SignalP"/>
    </source>
</evidence>
<feature type="signal peptide" evidence="1">
    <location>
        <begin position="1"/>
        <end position="20"/>
    </location>
</feature>
<gene>
    <name evidence="2" type="ORF">CWM47_35170</name>
</gene>
<proteinExistence type="predicted"/>
<keyword evidence="3" id="KW-1185">Reference proteome</keyword>
<accession>A0A2K8Z9S5</accession>
<evidence type="ECO:0000313" key="2">
    <source>
        <dbReference type="EMBL" id="AUD06633.1"/>
    </source>
</evidence>
<protein>
    <submittedName>
        <fullName evidence="2">Uncharacterized protein</fullName>
    </submittedName>
</protein>
<feature type="chain" id="PRO_5014616608" evidence="1">
    <location>
        <begin position="21"/>
        <end position="434"/>
    </location>
</feature>
<evidence type="ECO:0000313" key="3">
    <source>
        <dbReference type="Proteomes" id="UP000232883"/>
    </source>
</evidence>
<dbReference type="RefSeq" id="WP_100993171.1">
    <property type="nucleotide sequence ID" value="NZ_CP025096.1"/>
</dbReference>
<dbReference type="EMBL" id="CP025096">
    <property type="protein sequence ID" value="AUD06633.1"/>
    <property type="molecule type" value="Genomic_DNA"/>
</dbReference>